<protein>
    <submittedName>
        <fullName evidence="2">Uncharacterized protein</fullName>
    </submittedName>
</protein>
<evidence type="ECO:0000313" key="3">
    <source>
        <dbReference type="Proteomes" id="UP000502508"/>
    </source>
</evidence>
<accession>A0A6F8XJ26</accession>
<proteinExistence type="predicted"/>
<feature type="transmembrane region" description="Helical" evidence="1">
    <location>
        <begin position="220"/>
        <end position="242"/>
    </location>
</feature>
<dbReference type="AlphaFoldDB" id="A0A6F8XJ26"/>
<sequence>MTATATTSLTDRYIEAILRRVPSRQRPDIERELRTSIADAVDDRLEAGADPAEAEVAVLTDLGDPARLAAGYADRPLHLIGPALFLDYTRLLSALLITVVPAVAAVVGLLRAVDGDGASSVAGDAVGAALTAALHVTFWTTLLFAVIERVPSAKLPARRWTPTALPEPTARRTRYAELIAETVATVLFTALILLSPMLRFETDASGDPIGALDPWLWDTRVIYIFVGLLITSLSMAFTRYYARASAPLAIGRAAADVATGLTLIWIATNDHILNPAFVEAAGWSSGVRTWINGVVVAVCIASLISAVFTGLRDYRKR</sequence>
<dbReference type="InterPro" id="IPR047928">
    <property type="entry name" value="Perm_prefix_1"/>
</dbReference>
<keyword evidence="3" id="KW-1185">Reference proteome</keyword>
<keyword evidence="1" id="KW-0472">Membrane</keyword>
<organism evidence="2 3">
    <name type="scientific">Phytohabitans flavus</name>
    <dbReference type="NCBI Taxonomy" id="1076124"/>
    <lineage>
        <taxon>Bacteria</taxon>
        <taxon>Bacillati</taxon>
        <taxon>Actinomycetota</taxon>
        <taxon>Actinomycetes</taxon>
        <taxon>Micromonosporales</taxon>
        <taxon>Micromonosporaceae</taxon>
    </lineage>
</organism>
<dbReference type="Proteomes" id="UP000502508">
    <property type="component" value="Chromosome"/>
</dbReference>
<feature type="transmembrane region" description="Helical" evidence="1">
    <location>
        <begin position="287"/>
        <end position="311"/>
    </location>
</feature>
<feature type="transmembrane region" description="Helical" evidence="1">
    <location>
        <begin position="249"/>
        <end position="267"/>
    </location>
</feature>
<dbReference type="EMBL" id="AP022870">
    <property type="protein sequence ID" value="BCB73807.1"/>
    <property type="molecule type" value="Genomic_DNA"/>
</dbReference>
<feature type="transmembrane region" description="Helical" evidence="1">
    <location>
        <begin position="178"/>
        <end position="200"/>
    </location>
</feature>
<gene>
    <name evidence="2" type="ORF">Pflav_002170</name>
</gene>
<evidence type="ECO:0000313" key="2">
    <source>
        <dbReference type="EMBL" id="BCB73807.1"/>
    </source>
</evidence>
<dbReference type="KEGG" id="pfla:Pflav_002170"/>
<dbReference type="NCBIfam" id="NF038403">
    <property type="entry name" value="perm_prefix_1"/>
    <property type="match status" value="1"/>
</dbReference>
<reference evidence="2 3" key="2">
    <citation type="submission" date="2020-03" db="EMBL/GenBank/DDBJ databases">
        <authorList>
            <person name="Ichikawa N."/>
            <person name="Kimura A."/>
            <person name="Kitahashi Y."/>
            <person name="Uohara A."/>
        </authorList>
    </citation>
    <scope>NUCLEOTIDE SEQUENCE [LARGE SCALE GENOMIC DNA]</scope>
    <source>
        <strain evidence="2 3">NBRC 107702</strain>
    </source>
</reference>
<dbReference type="RefSeq" id="WP_173032974.1">
    <property type="nucleotide sequence ID" value="NZ_AP022870.1"/>
</dbReference>
<feature type="transmembrane region" description="Helical" evidence="1">
    <location>
        <begin position="125"/>
        <end position="147"/>
    </location>
</feature>
<name>A0A6F8XJ26_9ACTN</name>
<keyword evidence="1" id="KW-1133">Transmembrane helix</keyword>
<reference evidence="2 3" key="1">
    <citation type="submission" date="2020-03" db="EMBL/GenBank/DDBJ databases">
        <title>Whole genome shotgun sequence of Phytohabitans flavus NBRC 107702.</title>
        <authorList>
            <person name="Komaki H."/>
            <person name="Tamura T."/>
        </authorList>
    </citation>
    <scope>NUCLEOTIDE SEQUENCE [LARGE SCALE GENOMIC DNA]</scope>
    <source>
        <strain evidence="2 3">NBRC 107702</strain>
    </source>
</reference>
<feature type="transmembrane region" description="Helical" evidence="1">
    <location>
        <begin position="91"/>
        <end position="113"/>
    </location>
</feature>
<evidence type="ECO:0000256" key="1">
    <source>
        <dbReference type="SAM" id="Phobius"/>
    </source>
</evidence>
<keyword evidence="1" id="KW-0812">Transmembrane</keyword>